<feature type="compositionally biased region" description="Polar residues" evidence="1">
    <location>
        <begin position="1"/>
        <end position="16"/>
    </location>
</feature>
<sequence length="98" mass="10906">MSLSTQRPSQRGTAQATPAHVEKARAAVANDPTEKKIPLLAPKRYHQGLQEIKGMSETPVKHLLLEAIDDLFEKYKRGDGRFDVGNVAELKRRLDALS</sequence>
<evidence type="ECO:0000313" key="2">
    <source>
        <dbReference type="EMBL" id="CRP86981.1"/>
    </source>
</evidence>
<dbReference type="EMBL" id="CVVU01000248">
    <property type="protein sequence ID" value="CRP86981.1"/>
    <property type="molecule type" value="Genomic_DNA"/>
</dbReference>
<organism evidence="2 3">
    <name type="scientific">Pseudomonas aeruginosa</name>
    <dbReference type="NCBI Taxonomy" id="287"/>
    <lineage>
        <taxon>Bacteria</taxon>
        <taxon>Pseudomonadati</taxon>
        <taxon>Pseudomonadota</taxon>
        <taxon>Gammaproteobacteria</taxon>
        <taxon>Pseudomonadales</taxon>
        <taxon>Pseudomonadaceae</taxon>
        <taxon>Pseudomonas</taxon>
    </lineage>
</organism>
<feature type="region of interest" description="Disordered" evidence="1">
    <location>
        <begin position="1"/>
        <end position="35"/>
    </location>
</feature>
<dbReference type="RefSeq" id="WP_050397093.1">
    <property type="nucleotide sequence ID" value="NZ_CVVU01000248.1"/>
</dbReference>
<evidence type="ECO:0000313" key="3">
    <source>
        <dbReference type="Proteomes" id="UP000045039"/>
    </source>
</evidence>
<reference evidence="3" key="1">
    <citation type="submission" date="2015-06" db="EMBL/GenBank/DDBJ databases">
        <authorList>
            <person name="Radhakrishnan Rajesh"/>
            <person name="Underwood Anthony"/>
            <person name="Al-Shahib Ali"/>
        </authorList>
    </citation>
    <scope>NUCLEOTIDE SEQUENCE [LARGE SCALE GENOMIC DNA]</scope>
    <source>
        <strain evidence="3">P19_London_7_VIM_2_05_10</strain>
    </source>
</reference>
<gene>
    <name evidence="2" type="ORF">PAERUG_P19_London_7_VIM_2_05_10_05832</name>
</gene>
<name>A0A9P1RC33_PSEAI</name>
<proteinExistence type="predicted"/>
<evidence type="ECO:0000256" key="1">
    <source>
        <dbReference type="SAM" id="MobiDB-lite"/>
    </source>
</evidence>
<accession>A0A9P1RC33</accession>
<dbReference type="AlphaFoldDB" id="A0A9P1RC33"/>
<dbReference type="Proteomes" id="UP000045039">
    <property type="component" value="Unassembled WGS sequence"/>
</dbReference>
<comment type="caution">
    <text evidence="2">The sequence shown here is derived from an EMBL/GenBank/DDBJ whole genome shotgun (WGS) entry which is preliminary data.</text>
</comment>
<protein>
    <submittedName>
        <fullName evidence="2">Uncharacterized protein</fullName>
    </submittedName>
</protein>